<dbReference type="PANTHER" id="PTHR43553:SF21">
    <property type="entry name" value="ABC TRANSPORTER ATP-BINDING PROTEIN MA_1418-RELATED"/>
    <property type="match status" value="1"/>
</dbReference>
<keyword evidence="5" id="KW-0547">Nucleotide-binding</keyword>
<evidence type="ECO:0000256" key="5">
    <source>
        <dbReference type="ARBA" id="ARBA00022741"/>
    </source>
</evidence>
<dbReference type="Proteomes" id="UP001281731">
    <property type="component" value="Unassembled WGS sequence"/>
</dbReference>
<dbReference type="InterPro" id="IPR027417">
    <property type="entry name" value="P-loop_NTPase"/>
</dbReference>
<evidence type="ECO:0000313" key="12">
    <source>
        <dbReference type="Proteomes" id="UP001275049"/>
    </source>
</evidence>
<keyword evidence="6 11" id="KW-0067">ATP-binding</keyword>
<dbReference type="InterPro" id="IPR050095">
    <property type="entry name" value="ECF_ABC_transporter_ATP-bd"/>
</dbReference>
<keyword evidence="3" id="KW-0813">Transport</keyword>
<evidence type="ECO:0000256" key="2">
    <source>
        <dbReference type="ARBA" id="ARBA00005417"/>
    </source>
</evidence>
<evidence type="ECO:0000313" key="13">
    <source>
        <dbReference type="Proteomes" id="UP001281731"/>
    </source>
</evidence>
<dbReference type="AlphaFoldDB" id="A0AAW9HLL8"/>
<organism evidence="11 13">
    <name type="scientific">Actinotignum urinale</name>
    <dbReference type="NCBI Taxonomy" id="190146"/>
    <lineage>
        <taxon>Bacteria</taxon>
        <taxon>Bacillati</taxon>
        <taxon>Actinomycetota</taxon>
        <taxon>Actinomycetes</taxon>
        <taxon>Actinomycetales</taxon>
        <taxon>Actinomycetaceae</taxon>
        <taxon>Actinotignum</taxon>
    </lineage>
</organism>
<dbReference type="EMBL" id="JAWNGA010000002">
    <property type="protein sequence ID" value="MDY5132483.1"/>
    <property type="molecule type" value="Genomic_DNA"/>
</dbReference>
<dbReference type="CDD" id="cd03225">
    <property type="entry name" value="ABC_cobalt_CbiO_domain1"/>
    <property type="match status" value="1"/>
</dbReference>
<keyword evidence="12" id="KW-1185">Reference proteome</keyword>
<keyword evidence="8" id="KW-0472">Membrane</keyword>
<dbReference type="PANTHER" id="PTHR43553">
    <property type="entry name" value="HEAVY METAL TRANSPORTER"/>
    <property type="match status" value="1"/>
</dbReference>
<dbReference type="Pfam" id="PF00005">
    <property type="entry name" value="ABC_tran"/>
    <property type="match status" value="1"/>
</dbReference>
<accession>A0AAW9HLL8</accession>
<dbReference type="SMART" id="SM00382">
    <property type="entry name" value="AAA"/>
    <property type="match status" value="1"/>
</dbReference>
<evidence type="ECO:0000256" key="1">
    <source>
        <dbReference type="ARBA" id="ARBA00004236"/>
    </source>
</evidence>
<evidence type="ECO:0000256" key="3">
    <source>
        <dbReference type="ARBA" id="ARBA00022448"/>
    </source>
</evidence>
<dbReference type="GO" id="GO:0016887">
    <property type="term" value="F:ATP hydrolysis activity"/>
    <property type="evidence" value="ECO:0007669"/>
    <property type="project" value="InterPro"/>
</dbReference>
<dbReference type="GO" id="GO:0042626">
    <property type="term" value="F:ATPase-coupled transmembrane transporter activity"/>
    <property type="evidence" value="ECO:0007669"/>
    <property type="project" value="TreeGrafter"/>
</dbReference>
<dbReference type="Gene3D" id="3.40.50.300">
    <property type="entry name" value="P-loop containing nucleotide triphosphate hydrolases"/>
    <property type="match status" value="1"/>
</dbReference>
<protein>
    <submittedName>
        <fullName evidence="11">ABC transporter ATP-binding protein</fullName>
    </submittedName>
</protein>
<dbReference type="EMBL" id="JAWNGC010000003">
    <property type="protein sequence ID" value="MDY5154761.1"/>
    <property type="molecule type" value="Genomic_DNA"/>
</dbReference>
<name>A0AAW9HLL8_9ACTO</name>
<evidence type="ECO:0000313" key="11">
    <source>
        <dbReference type="EMBL" id="MDY5154761.1"/>
    </source>
</evidence>
<keyword evidence="7" id="KW-1278">Translocase</keyword>
<dbReference type="GO" id="GO:0005524">
    <property type="term" value="F:ATP binding"/>
    <property type="evidence" value="ECO:0007669"/>
    <property type="project" value="UniProtKB-KW"/>
</dbReference>
<comment type="subcellular location">
    <subcellularLocation>
        <location evidence="1">Cell membrane</location>
    </subcellularLocation>
</comment>
<evidence type="ECO:0000256" key="7">
    <source>
        <dbReference type="ARBA" id="ARBA00022967"/>
    </source>
</evidence>
<gene>
    <name evidence="11" type="ORF">R6G80_03355</name>
    <name evidence="10" type="ORF">R6G86_01815</name>
</gene>
<feature type="domain" description="ABC transporter" evidence="9">
    <location>
        <begin position="2"/>
        <end position="235"/>
    </location>
</feature>
<dbReference type="InterPro" id="IPR003593">
    <property type="entry name" value="AAA+_ATPase"/>
</dbReference>
<dbReference type="GO" id="GO:0043190">
    <property type="term" value="C:ATP-binding cassette (ABC) transporter complex"/>
    <property type="evidence" value="ECO:0007669"/>
    <property type="project" value="TreeGrafter"/>
</dbReference>
<dbReference type="InterPro" id="IPR003439">
    <property type="entry name" value="ABC_transporter-like_ATP-bd"/>
</dbReference>
<keyword evidence="4" id="KW-1003">Cell membrane</keyword>
<reference evidence="11 12" key="1">
    <citation type="submission" date="2023-10" db="EMBL/GenBank/DDBJ databases">
        <title>Whole Genome based description of the genera Actinobaculum and Actinotignum reveals a complex phylogenetic relationship within the species included in the genus Actinotignum.</title>
        <authorList>
            <person name="Jensen C.S."/>
            <person name="Dargis R."/>
            <person name="Kemp M."/>
            <person name="Christensen J.J."/>
        </authorList>
    </citation>
    <scope>NUCLEOTIDE SEQUENCE</scope>
    <source>
        <strain evidence="11">SLA_B511</strain>
        <strain evidence="10 12">SLA_B974</strain>
    </source>
</reference>
<proteinExistence type="inferred from homology"/>
<evidence type="ECO:0000313" key="10">
    <source>
        <dbReference type="EMBL" id="MDY5132483.1"/>
    </source>
</evidence>
<comment type="caution">
    <text evidence="11">The sequence shown here is derived from an EMBL/GenBank/DDBJ whole genome shotgun (WGS) entry which is preliminary data.</text>
</comment>
<evidence type="ECO:0000256" key="8">
    <source>
        <dbReference type="ARBA" id="ARBA00023136"/>
    </source>
</evidence>
<evidence type="ECO:0000259" key="9">
    <source>
        <dbReference type="PROSITE" id="PS50893"/>
    </source>
</evidence>
<evidence type="ECO:0000256" key="4">
    <source>
        <dbReference type="ARBA" id="ARBA00022475"/>
    </source>
</evidence>
<comment type="similarity">
    <text evidence="2">Belongs to the ABC transporter superfamily.</text>
</comment>
<dbReference type="InterPro" id="IPR015856">
    <property type="entry name" value="ABC_transpr_CbiO/EcfA_su"/>
</dbReference>
<dbReference type="RefSeq" id="WP_320754907.1">
    <property type="nucleotide sequence ID" value="NZ_JAWNGA010000002.1"/>
</dbReference>
<dbReference type="Proteomes" id="UP001275049">
    <property type="component" value="Unassembled WGS sequence"/>
</dbReference>
<sequence length="267" mass="29390">MISINNLYHTYPSGVNALHGITLDICGTDPVAIIGQNGSGKTTLVKHLNALLLPTSGEITIDGEATVTKSTSQWAQKIGYVFQNPDDQLFAQNVKDELLFAPIQRGFSAKKVEKDMLEIAKFIGLEHKLNTHPYDLTGSEKKFCAIGSVLMGKPDIVIFDEPTMGQDVAGRQRLERLLTTLQNERKVCITITHDMKFVARNFTRVIVMHAGKILLDGHPDDVFSHTDLLAQACVTPPPLMRVAQAIGIKNNPGTVREFVTSLTKEIQ</sequence>
<evidence type="ECO:0000256" key="6">
    <source>
        <dbReference type="ARBA" id="ARBA00022840"/>
    </source>
</evidence>
<dbReference type="SUPFAM" id="SSF52540">
    <property type="entry name" value="P-loop containing nucleoside triphosphate hydrolases"/>
    <property type="match status" value="1"/>
</dbReference>
<dbReference type="PROSITE" id="PS50893">
    <property type="entry name" value="ABC_TRANSPORTER_2"/>
    <property type="match status" value="1"/>
</dbReference>
<dbReference type="FunFam" id="3.40.50.300:FF:000224">
    <property type="entry name" value="Energy-coupling factor transporter ATP-binding protein EcfA"/>
    <property type="match status" value="1"/>
</dbReference>